<evidence type="ECO:0000259" key="1">
    <source>
        <dbReference type="Pfam" id="PF10551"/>
    </source>
</evidence>
<evidence type="ECO:0000313" key="2">
    <source>
        <dbReference type="EMBL" id="KAJ0228068.1"/>
    </source>
</evidence>
<gene>
    <name evidence="2" type="ORF">LSAT_V11C100026920</name>
</gene>
<dbReference type="Proteomes" id="UP000235145">
    <property type="component" value="Unassembled WGS sequence"/>
</dbReference>
<name>A0A9R1WTU2_LACSA</name>
<organism evidence="2 3">
    <name type="scientific">Lactuca sativa</name>
    <name type="common">Garden lettuce</name>
    <dbReference type="NCBI Taxonomy" id="4236"/>
    <lineage>
        <taxon>Eukaryota</taxon>
        <taxon>Viridiplantae</taxon>
        <taxon>Streptophyta</taxon>
        <taxon>Embryophyta</taxon>
        <taxon>Tracheophyta</taxon>
        <taxon>Spermatophyta</taxon>
        <taxon>Magnoliopsida</taxon>
        <taxon>eudicotyledons</taxon>
        <taxon>Gunneridae</taxon>
        <taxon>Pentapetalae</taxon>
        <taxon>asterids</taxon>
        <taxon>campanulids</taxon>
        <taxon>Asterales</taxon>
        <taxon>Asteraceae</taxon>
        <taxon>Cichorioideae</taxon>
        <taxon>Cichorieae</taxon>
        <taxon>Lactucinae</taxon>
        <taxon>Lactuca</taxon>
    </lineage>
</organism>
<evidence type="ECO:0000313" key="3">
    <source>
        <dbReference type="Proteomes" id="UP000235145"/>
    </source>
</evidence>
<dbReference type="Pfam" id="PF10551">
    <property type="entry name" value="MULE"/>
    <property type="match status" value="1"/>
</dbReference>
<keyword evidence="3" id="KW-1185">Reference proteome</keyword>
<proteinExistence type="predicted"/>
<dbReference type="PANTHER" id="PTHR31973:SF189">
    <property type="entry name" value="TRANSPOSASE, MUDR, PLANT, MULE TRANSPOSASE DOMAIN PROTEIN-RELATED"/>
    <property type="match status" value="1"/>
</dbReference>
<sequence length="221" mass="25132">MFNFKGVMDEWLYGYRNVVGVDGCFLKGICKGELLLAMGRDANNHIYHIAWEVVNVESKSTWKWFLDKLIEGINGRGNSNGITLILDRYKVHVIFHIIALVLHTLTFKINVGFNGSYEGKMSISGTQRIRLGFGNQSIYKNVASGHEDVAKISDHIFMLISVGQGMNLYASGYKQFEVFQGNERSYEHTSHPFNDSSLWPHIPNLHMFFLLKGEGYLVAYV</sequence>
<dbReference type="AlphaFoldDB" id="A0A9R1WTU2"/>
<accession>A0A9R1WTU2</accession>
<protein>
    <recommendedName>
        <fullName evidence="1">MULE transposase domain-containing protein</fullName>
    </recommendedName>
</protein>
<dbReference type="PANTHER" id="PTHR31973">
    <property type="entry name" value="POLYPROTEIN, PUTATIVE-RELATED"/>
    <property type="match status" value="1"/>
</dbReference>
<reference evidence="2 3" key="1">
    <citation type="journal article" date="2017" name="Nat. Commun.">
        <title>Genome assembly with in vitro proximity ligation data and whole-genome triplication in lettuce.</title>
        <authorList>
            <person name="Reyes-Chin-Wo S."/>
            <person name="Wang Z."/>
            <person name="Yang X."/>
            <person name="Kozik A."/>
            <person name="Arikit S."/>
            <person name="Song C."/>
            <person name="Xia L."/>
            <person name="Froenicke L."/>
            <person name="Lavelle D.O."/>
            <person name="Truco M.J."/>
            <person name="Xia R."/>
            <person name="Zhu S."/>
            <person name="Xu C."/>
            <person name="Xu H."/>
            <person name="Xu X."/>
            <person name="Cox K."/>
            <person name="Korf I."/>
            <person name="Meyers B.C."/>
            <person name="Michelmore R.W."/>
        </authorList>
    </citation>
    <scope>NUCLEOTIDE SEQUENCE [LARGE SCALE GENOMIC DNA]</scope>
    <source>
        <strain evidence="3">cv. Salinas</strain>
        <tissue evidence="2">Seedlings</tissue>
    </source>
</reference>
<feature type="domain" description="MULE transposase" evidence="1">
    <location>
        <begin position="18"/>
        <end position="85"/>
    </location>
</feature>
<dbReference type="EMBL" id="NBSK02000001">
    <property type="protein sequence ID" value="KAJ0228068.1"/>
    <property type="molecule type" value="Genomic_DNA"/>
</dbReference>
<comment type="caution">
    <text evidence="2">The sequence shown here is derived from an EMBL/GenBank/DDBJ whole genome shotgun (WGS) entry which is preliminary data.</text>
</comment>
<dbReference type="InterPro" id="IPR018289">
    <property type="entry name" value="MULE_transposase_dom"/>
</dbReference>